<reference evidence="3" key="1">
    <citation type="submission" date="2021-03" db="EMBL/GenBank/DDBJ databases">
        <authorList>
            <person name="Tagirdzhanova G."/>
        </authorList>
    </citation>
    <scope>NUCLEOTIDE SEQUENCE</scope>
</reference>
<feature type="region of interest" description="Disordered" evidence="2">
    <location>
        <begin position="50"/>
        <end position="87"/>
    </location>
</feature>
<evidence type="ECO:0000313" key="3">
    <source>
        <dbReference type="EMBL" id="CAF9942659.1"/>
    </source>
</evidence>
<feature type="compositionally biased region" description="Polar residues" evidence="2">
    <location>
        <begin position="105"/>
        <end position="114"/>
    </location>
</feature>
<evidence type="ECO:0000256" key="2">
    <source>
        <dbReference type="SAM" id="MobiDB-lite"/>
    </source>
</evidence>
<sequence length="543" mass="62194">MDNHVRNIFNKVKPAFGYLQVFRGKLPAHTPGDIESGRLNIRQNRSTHLTVKHAPNPPSSGSLEFNPKDHVNHPALSPSPNDDHIEYGDISQQQSTDLMVEDAPQAQSTRSLEANQEDLVNLPAMNSNPDDDRMEHEQPLRSSFTEGPSRFVLAKDGSRDCVALLVNETFLAKLQDLFNETRDLRMLDGPLYHARKGTSNVERSIQRAQESLETVEGEERADECRKTLEQNGPELLQKRQWRDELEKEYELVKSNHELSTNHTQWVLETAMREANLLGPEKPLPAILARQEEVDPTEHENEVSEDEIEVSEYTMTPQSPVASVTSDHSELPVSPEVLERQAAWNHFVQRDQALEAVQAKFDNQKQNYQDNLAKYQQKLEAGATSMSRSAFDRRSVQYGQQLTRALIDAEEAFEEARERAQDLGAIGSDYGQEFYYGAEYEESWPENKIADYNASCDWGFVRDWMENVPDSTSQVDMESVEIDEWDAKEVDVNDSISMIDCEDYRREIDRYQRQCAHLGDPCPEVRLLGQPDARPLERRRSCWM</sequence>
<dbReference type="EMBL" id="CAJPDR010000786">
    <property type="protein sequence ID" value="CAF9942659.1"/>
    <property type="molecule type" value="Genomic_DNA"/>
</dbReference>
<keyword evidence="4" id="KW-1185">Reference proteome</keyword>
<comment type="caution">
    <text evidence="3">The sequence shown here is derived from an EMBL/GenBank/DDBJ whole genome shotgun (WGS) entry which is preliminary data.</text>
</comment>
<evidence type="ECO:0000256" key="1">
    <source>
        <dbReference type="SAM" id="Coils"/>
    </source>
</evidence>
<name>A0A8H3J8Y7_9LECA</name>
<evidence type="ECO:0000313" key="4">
    <source>
        <dbReference type="Proteomes" id="UP000664203"/>
    </source>
</evidence>
<feature type="region of interest" description="Disordered" evidence="2">
    <location>
        <begin position="122"/>
        <end position="143"/>
    </location>
</feature>
<gene>
    <name evidence="3" type="ORF">ALECFALPRED_009881</name>
</gene>
<keyword evidence="1" id="KW-0175">Coiled coil</keyword>
<organism evidence="3 4">
    <name type="scientific">Alectoria fallacina</name>
    <dbReference type="NCBI Taxonomy" id="1903189"/>
    <lineage>
        <taxon>Eukaryota</taxon>
        <taxon>Fungi</taxon>
        <taxon>Dikarya</taxon>
        <taxon>Ascomycota</taxon>
        <taxon>Pezizomycotina</taxon>
        <taxon>Lecanoromycetes</taxon>
        <taxon>OSLEUM clade</taxon>
        <taxon>Lecanoromycetidae</taxon>
        <taxon>Lecanorales</taxon>
        <taxon>Lecanorineae</taxon>
        <taxon>Parmeliaceae</taxon>
        <taxon>Alectoria</taxon>
    </lineage>
</organism>
<feature type="coiled-coil region" evidence="1">
    <location>
        <begin position="357"/>
        <end position="425"/>
    </location>
</feature>
<protein>
    <submittedName>
        <fullName evidence="3">Uncharacterized protein</fullName>
    </submittedName>
</protein>
<feature type="region of interest" description="Disordered" evidence="2">
    <location>
        <begin position="97"/>
        <end position="116"/>
    </location>
</feature>
<dbReference type="AlphaFoldDB" id="A0A8H3J8Y7"/>
<proteinExistence type="predicted"/>
<feature type="compositionally biased region" description="Basic and acidic residues" evidence="2">
    <location>
        <begin position="130"/>
        <end position="139"/>
    </location>
</feature>
<accession>A0A8H3J8Y7</accession>
<dbReference type="OrthoDB" id="5391053at2759"/>
<dbReference type="Proteomes" id="UP000664203">
    <property type="component" value="Unassembled WGS sequence"/>
</dbReference>